<accession>A0AAW1Y508</accession>
<dbReference type="Proteomes" id="UP001457282">
    <property type="component" value="Unassembled WGS sequence"/>
</dbReference>
<dbReference type="EMBL" id="JBEDUW010000002">
    <property type="protein sequence ID" value="KAK9943947.1"/>
    <property type="molecule type" value="Genomic_DNA"/>
</dbReference>
<name>A0AAW1Y508_RUBAR</name>
<evidence type="ECO:0000313" key="1">
    <source>
        <dbReference type="EMBL" id="KAK9943947.1"/>
    </source>
</evidence>
<comment type="caution">
    <text evidence="1">The sequence shown here is derived from an EMBL/GenBank/DDBJ whole genome shotgun (WGS) entry which is preliminary data.</text>
</comment>
<proteinExistence type="predicted"/>
<sequence length="200" mass="20630">MIEGKSEEADLSRMLIGLVGVEIGVWVGMGLIDEQTSSGWLGTIGWPHVGSLAAEVTIGSIWIRWVAARSTDLYWFGGGMGTEGGGLCLGSGLGVVQRGCGNVSSSAMLMFRRAAASAVWSGDRRAKSSAAVANGIAGCVGVEQGLVVWVQRDVGGASEGPWVPGVARQSSEIEGEMVFGCDEGCTVWVIAGGDGRVVRP</sequence>
<dbReference type="AlphaFoldDB" id="A0AAW1Y508"/>
<protein>
    <submittedName>
        <fullName evidence="1">Uncharacterized protein</fullName>
    </submittedName>
</protein>
<organism evidence="1 2">
    <name type="scientific">Rubus argutus</name>
    <name type="common">Southern blackberry</name>
    <dbReference type="NCBI Taxonomy" id="59490"/>
    <lineage>
        <taxon>Eukaryota</taxon>
        <taxon>Viridiplantae</taxon>
        <taxon>Streptophyta</taxon>
        <taxon>Embryophyta</taxon>
        <taxon>Tracheophyta</taxon>
        <taxon>Spermatophyta</taxon>
        <taxon>Magnoliopsida</taxon>
        <taxon>eudicotyledons</taxon>
        <taxon>Gunneridae</taxon>
        <taxon>Pentapetalae</taxon>
        <taxon>rosids</taxon>
        <taxon>fabids</taxon>
        <taxon>Rosales</taxon>
        <taxon>Rosaceae</taxon>
        <taxon>Rosoideae</taxon>
        <taxon>Rosoideae incertae sedis</taxon>
        <taxon>Rubus</taxon>
    </lineage>
</organism>
<reference evidence="1 2" key="1">
    <citation type="journal article" date="2023" name="G3 (Bethesda)">
        <title>A chromosome-length genome assembly and annotation of blackberry (Rubus argutus, cv. 'Hillquist').</title>
        <authorList>
            <person name="Bruna T."/>
            <person name="Aryal R."/>
            <person name="Dudchenko O."/>
            <person name="Sargent D.J."/>
            <person name="Mead D."/>
            <person name="Buti M."/>
            <person name="Cavallini A."/>
            <person name="Hytonen T."/>
            <person name="Andres J."/>
            <person name="Pham M."/>
            <person name="Weisz D."/>
            <person name="Mascagni F."/>
            <person name="Usai G."/>
            <person name="Natali L."/>
            <person name="Bassil N."/>
            <person name="Fernandez G.E."/>
            <person name="Lomsadze A."/>
            <person name="Armour M."/>
            <person name="Olukolu B."/>
            <person name="Poorten T."/>
            <person name="Britton C."/>
            <person name="Davik J."/>
            <person name="Ashrafi H."/>
            <person name="Aiden E.L."/>
            <person name="Borodovsky M."/>
            <person name="Worthington M."/>
        </authorList>
    </citation>
    <scope>NUCLEOTIDE SEQUENCE [LARGE SCALE GENOMIC DNA]</scope>
    <source>
        <strain evidence="1">PI 553951</strain>
    </source>
</reference>
<gene>
    <name evidence="1" type="ORF">M0R45_009536</name>
</gene>
<evidence type="ECO:0000313" key="2">
    <source>
        <dbReference type="Proteomes" id="UP001457282"/>
    </source>
</evidence>
<keyword evidence="2" id="KW-1185">Reference proteome</keyword>